<dbReference type="Pfam" id="PF24750">
    <property type="entry name" value="b-prop_At3g26010-like"/>
    <property type="match status" value="1"/>
</dbReference>
<dbReference type="RefSeq" id="XP_021810172.1">
    <property type="nucleotide sequence ID" value="XM_021954480.1"/>
</dbReference>
<dbReference type="Proteomes" id="UP000515124">
    <property type="component" value="Unplaced"/>
</dbReference>
<accession>A0A6P5S6L2</accession>
<dbReference type="GeneID" id="110753548"/>
<reference evidence="3" key="1">
    <citation type="submission" date="2025-08" db="UniProtKB">
        <authorList>
            <consortium name="RefSeq"/>
        </authorList>
    </citation>
    <scope>IDENTIFICATION</scope>
</reference>
<evidence type="ECO:0000259" key="1">
    <source>
        <dbReference type="Pfam" id="PF24750"/>
    </source>
</evidence>
<protein>
    <submittedName>
        <fullName evidence="3">Uncharacterized protein LOC110753548 isoform X2</fullName>
    </submittedName>
</protein>
<evidence type="ECO:0000313" key="3">
    <source>
        <dbReference type="RefSeq" id="XP_021810172.1"/>
    </source>
</evidence>
<dbReference type="Gramene" id="Pav_sc0000030.1_g470.1.br:mrna">
    <property type="protein sequence ID" value="Pav_sc0000030.1_g470.1.br:mrna"/>
    <property type="gene ID" value="Pav_sc0000030.1_g470.1.br"/>
</dbReference>
<gene>
    <name evidence="3" type="primary">LOC110753548</name>
</gene>
<sequence>MAELENPLLNEFCAADTGVAAVQSRQGPAPNADQFLKQSLNGCKRFNRDRIADNGIQKSSDPKQVARSAKIRELTTNTLMSSKGSMKLPSGFVEQKQFKANTSLCRFMRFDTATKARKGTQLSLGLPTSNPYFIGRFVNIQSYKRTPKIRTLINKRVVEFPPKVSLSPNLLTQSLERIICFHRFIGNPVVVATYNDLLLCCTSKDYQRNYYICNAYTMQWVGLPPTPSRCHKRVRVGFICNVPDYKCEEDNWKGNNSQLNVECRSTVVRILPPVEYANDEKKCDTFKLNVEIFSSETGEWKESIVSSPRDFDFHGLNEFSFAYNGMLYWPTDRGLSVIGLGPFYDNDGTSSSSSNGDGNIDHKLGFTIFEGPLDRGFSVQYLGVCGGYVRMCNMSMMTRRLYVYELKDSQDGDAAGKKLCLSERRVYSLDPKMFPNQPCCILNAFDPNNKDILYLRVSADVIKWNIHTGEWSKIVKNCGTNRFYYTVVLPLWPTPVPRLA</sequence>
<dbReference type="InterPro" id="IPR055290">
    <property type="entry name" value="At3g26010-like"/>
</dbReference>
<organism evidence="2 3">
    <name type="scientific">Prunus avium</name>
    <name type="common">Cherry</name>
    <name type="synonym">Cerasus avium</name>
    <dbReference type="NCBI Taxonomy" id="42229"/>
    <lineage>
        <taxon>Eukaryota</taxon>
        <taxon>Viridiplantae</taxon>
        <taxon>Streptophyta</taxon>
        <taxon>Embryophyta</taxon>
        <taxon>Tracheophyta</taxon>
        <taxon>Spermatophyta</taxon>
        <taxon>Magnoliopsida</taxon>
        <taxon>eudicotyledons</taxon>
        <taxon>Gunneridae</taxon>
        <taxon>Pentapetalae</taxon>
        <taxon>rosids</taxon>
        <taxon>fabids</taxon>
        <taxon>Rosales</taxon>
        <taxon>Rosaceae</taxon>
        <taxon>Amygdaloideae</taxon>
        <taxon>Amygdaleae</taxon>
        <taxon>Prunus</taxon>
    </lineage>
</organism>
<dbReference type="PANTHER" id="PTHR35546">
    <property type="entry name" value="F-BOX PROTEIN INTERACTION DOMAIN PROTEIN-RELATED"/>
    <property type="match status" value="1"/>
</dbReference>
<dbReference type="PANTHER" id="PTHR35546:SF130">
    <property type="entry name" value="EXPRESSED PROTEIN"/>
    <property type="match status" value="1"/>
</dbReference>
<proteinExistence type="predicted"/>
<keyword evidence="2" id="KW-1185">Reference proteome</keyword>
<feature type="domain" description="F-box protein At3g26010-like beta-propeller" evidence="1">
    <location>
        <begin position="188"/>
        <end position="331"/>
    </location>
</feature>
<evidence type="ECO:0000313" key="2">
    <source>
        <dbReference type="Proteomes" id="UP000515124"/>
    </source>
</evidence>
<name>A0A6P5S6L2_PRUAV</name>
<dbReference type="InterPro" id="IPR056592">
    <property type="entry name" value="Beta-prop_At3g26010-like"/>
</dbReference>
<dbReference type="AlphaFoldDB" id="A0A6P5S6L2"/>